<dbReference type="PANTHER" id="PTHR10098">
    <property type="entry name" value="RAPSYN-RELATED"/>
    <property type="match status" value="1"/>
</dbReference>
<feature type="region of interest" description="Disordered" evidence="1">
    <location>
        <begin position="1"/>
        <end position="38"/>
    </location>
</feature>
<feature type="domain" description="CHAT" evidence="2">
    <location>
        <begin position="582"/>
        <end position="852"/>
    </location>
</feature>
<evidence type="ECO:0000256" key="1">
    <source>
        <dbReference type="SAM" id="MobiDB-lite"/>
    </source>
</evidence>
<dbReference type="Proteomes" id="UP000034681">
    <property type="component" value="Unassembled WGS sequence"/>
</dbReference>
<accession>A0A0M2PZ37</accession>
<dbReference type="Gene3D" id="1.25.40.10">
    <property type="entry name" value="Tetratricopeptide repeat domain"/>
    <property type="match status" value="2"/>
</dbReference>
<evidence type="ECO:0000313" key="4">
    <source>
        <dbReference type="Proteomes" id="UP000034681"/>
    </source>
</evidence>
<dbReference type="EMBL" id="AJTX02000002">
    <property type="protein sequence ID" value="KKJ01711.1"/>
    <property type="molecule type" value="Genomic_DNA"/>
</dbReference>
<keyword evidence="4" id="KW-1185">Reference proteome</keyword>
<dbReference type="InterPro" id="IPR019734">
    <property type="entry name" value="TPR_rpt"/>
</dbReference>
<dbReference type="InterPro" id="IPR011990">
    <property type="entry name" value="TPR-like_helical_dom_sf"/>
</dbReference>
<comment type="caution">
    <text evidence="3">The sequence shown here is derived from an EMBL/GenBank/DDBJ whole genome shotgun (WGS) entry which is preliminary data.</text>
</comment>
<evidence type="ECO:0000259" key="2">
    <source>
        <dbReference type="Pfam" id="PF12770"/>
    </source>
</evidence>
<evidence type="ECO:0000313" key="3">
    <source>
        <dbReference type="EMBL" id="KKJ01711.1"/>
    </source>
</evidence>
<proteinExistence type="predicted"/>
<protein>
    <recommendedName>
        <fullName evidence="2">CHAT domain-containing protein</fullName>
    </recommendedName>
</protein>
<dbReference type="AlphaFoldDB" id="A0A0M2PZ37"/>
<dbReference type="Pfam" id="PF12770">
    <property type="entry name" value="CHAT"/>
    <property type="match status" value="1"/>
</dbReference>
<name>A0A0M2PZ37_PROHO</name>
<dbReference type="PANTHER" id="PTHR10098:SF112">
    <property type="entry name" value="SLR0380 PROTEIN"/>
    <property type="match status" value="1"/>
</dbReference>
<dbReference type="eggNOG" id="COG4995">
    <property type="taxonomic scope" value="Bacteria"/>
</dbReference>
<dbReference type="eggNOG" id="COG0457">
    <property type="taxonomic scope" value="Bacteria"/>
</dbReference>
<organism evidence="3 4">
    <name type="scientific">Prochlorothrix hollandica PCC 9006 = CALU 1027</name>
    <dbReference type="NCBI Taxonomy" id="317619"/>
    <lineage>
        <taxon>Bacteria</taxon>
        <taxon>Bacillati</taxon>
        <taxon>Cyanobacteriota</taxon>
        <taxon>Cyanophyceae</taxon>
        <taxon>Prochlorotrichales</taxon>
        <taxon>Prochlorotrichaceae</taxon>
        <taxon>Prochlorothrix</taxon>
    </lineage>
</organism>
<dbReference type="STRING" id="317619.GCA_000332315_04134"/>
<gene>
    <name evidence="3" type="ORF">PROH_04255</name>
</gene>
<reference evidence="3" key="1">
    <citation type="submission" date="2012-04" db="EMBL/GenBank/DDBJ databases">
        <authorList>
            <person name="Borisov I.G."/>
            <person name="Ivanikova N.V."/>
            <person name="Pinevich A.V."/>
        </authorList>
    </citation>
    <scope>NUCLEOTIDE SEQUENCE</scope>
    <source>
        <strain evidence="3">CALU 1027</strain>
    </source>
</reference>
<dbReference type="SUPFAM" id="SSF48452">
    <property type="entry name" value="TPR-like"/>
    <property type="match status" value="2"/>
</dbReference>
<dbReference type="InterPro" id="IPR024983">
    <property type="entry name" value="CHAT_dom"/>
</dbReference>
<sequence>MGPALSRDSPLAPTSPVPTSSTPALTLSSPSPDRGLGLYQAGQYRPAIDHWQQQLSNAYPRDQASLHLNIGHAQIQLGLWQAAAASLNTSQTLLQALPPGPDRTFLQARTHQGQGHLAYAQGHLEQAQTDFANATQAYRSIGDLPGQYQSQLNHAKVLHSQGYTLQAEQQLEDLAQGLGNQAPSGLTAETWRELGNLRQFTQGLEQAQADLAKSWAIASQLQDSPQLALTAFDQGNLLYKQWLQDYGSNQTESLQTKAEAAYKQALTHSHDPGLHLQVWVNRWYFQSRNPRLTDSEAADLRQSVEAAFAAAPRDRASLRARISDTLSLLDWQQAHRIEPNFPDLAQRLAEAITGARQLQDKATESYGLGHLATLYRQTQDLDTALNLTQQALTLAQTLNATEILYRWQWQQGQILQDLGQLPEAEKAYEAAIASLELLRADLASLQGETRFSFREEVEPVYREYMRLLLTRRPDVASSPDKPATVSQNNLIGARKAIESLQLAELVNFFQANCVSVQEVAADQIDPKAGIIYTILLEDRLEILLSQPNQEIYHASVPVQSLRVEHVAQDMILRLRTSMSGFQKPSQALYDWLIRPLEATLSERDIERLVFVLDGSLRNIPMAVLHDGEQYLLEQYAIAVTPGLQLFEPTPLSDQVLTASLVGLSEARQGFTSLPNVALEIAAIEKELPATIFFNEDFQESVVAQQIIEKPTPIVHFATHGQFSSKAEDNFILTWDDKINIEELSQLLQGGFRKEGQAIELLVFSACETAAGDDRAVLGLAGLAVRSGARSTLATLWQVSDQGTAVFMAELYQQLAQRGVSKAEAVRRAQLAMIQDHGLTHPFYWAPFILVGNWL</sequence>
<feature type="compositionally biased region" description="Low complexity" evidence="1">
    <location>
        <begin position="9"/>
        <end position="32"/>
    </location>
</feature>
<dbReference type="SMART" id="SM00028">
    <property type="entry name" value="TPR"/>
    <property type="match status" value="4"/>
</dbReference>